<accession>A0ABS0QI30</accession>
<dbReference type="InterPro" id="IPR008927">
    <property type="entry name" value="6-PGluconate_DH-like_C_sf"/>
</dbReference>
<evidence type="ECO:0000256" key="11">
    <source>
        <dbReference type="RuleBase" id="RU362068"/>
    </source>
</evidence>
<dbReference type="Gene3D" id="1.10.1040.10">
    <property type="entry name" value="N-(1-d-carboxylethyl)-l-norvaline Dehydrogenase, domain 2"/>
    <property type="match status" value="1"/>
</dbReference>
<keyword evidence="8 11" id="KW-0560">Oxidoreductase</keyword>
<evidence type="ECO:0000256" key="9">
    <source>
        <dbReference type="ARBA" id="ARBA00032024"/>
    </source>
</evidence>
<comment type="pathway">
    <text evidence="2 11">Cofactor biosynthesis; (R)-pantothenate biosynthesis; (R)-pantoate from 3-methyl-2-oxobutanoate: step 2/2.</text>
</comment>
<dbReference type="InterPro" id="IPR036291">
    <property type="entry name" value="NAD(P)-bd_dom_sf"/>
</dbReference>
<comment type="similarity">
    <text evidence="3 11">Belongs to the ketopantoate reductase family.</text>
</comment>
<evidence type="ECO:0000256" key="1">
    <source>
        <dbReference type="ARBA" id="ARBA00002919"/>
    </source>
</evidence>
<dbReference type="Gene3D" id="3.40.50.720">
    <property type="entry name" value="NAD(P)-binding Rossmann-like Domain"/>
    <property type="match status" value="1"/>
</dbReference>
<evidence type="ECO:0000256" key="3">
    <source>
        <dbReference type="ARBA" id="ARBA00007870"/>
    </source>
</evidence>
<dbReference type="SUPFAM" id="SSF48179">
    <property type="entry name" value="6-phosphogluconate dehydrogenase C-terminal domain-like"/>
    <property type="match status" value="1"/>
</dbReference>
<evidence type="ECO:0000256" key="8">
    <source>
        <dbReference type="ARBA" id="ARBA00023002"/>
    </source>
</evidence>
<dbReference type="Pfam" id="PF08546">
    <property type="entry name" value="ApbA_C"/>
    <property type="match status" value="1"/>
</dbReference>
<evidence type="ECO:0000256" key="7">
    <source>
        <dbReference type="ARBA" id="ARBA00022857"/>
    </source>
</evidence>
<gene>
    <name evidence="14" type="ORF">I8U22_08520</name>
</gene>
<feature type="domain" description="Ketopantoate reductase C-terminal" evidence="13">
    <location>
        <begin position="202"/>
        <end position="325"/>
    </location>
</feature>
<dbReference type="EC" id="1.1.1.169" evidence="4 11"/>
<comment type="caution">
    <text evidence="14">The sequence shown here is derived from an EMBL/GenBank/DDBJ whole genome shotgun (WGS) entry which is preliminary data.</text>
</comment>
<dbReference type="PANTHER" id="PTHR43765:SF2">
    <property type="entry name" value="2-DEHYDROPANTOATE 2-REDUCTASE"/>
    <property type="match status" value="1"/>
</dbReference>
<evidence type="ECO:0000259" key="12">
    <source>
        <dbReference type="Pfam" id="PF02558"/>
    </source>
</evidence>
<dbReference type="Pfam" id="PF02558">
    <property type="entry name" value="ApbA"/>
    <property type="match status" value="1"/>
</dbReference>
<evidence type="ECO:0000256" key="4">
    <source>
        <dbReference type="ARBA" id="ARBA00013014"/>
    </source>
</evidence>
<keyword evidence="7 11" id="KW-0521">NADP</keyword>
<dbReference type="NCBIfam" id="TIGR00745">
    <property type="entry name" value="apbA_panE"/>
    <property type="match status" value="1"/>
</dbReference>
<evidence type="ECO:0000256" key="2">
    <source>
        <dbReference type="ARBA" id="ARBA00004994"/>
    </source>
</evidence>
<dbReference type="RefSeq" id="WP_121874212.1">
    <property type="nucleotide sequence ID" value="NZ_JACEIS010000005.1"/>
</dbReference>
<comment type="function">
    <text evidence="1 11">Catalyzes the NADPH-dependent reduction of ketopantoate into pantoic acid.</text>
</comment>
<dbReference type="EMBL" id="JAECVU010000004">
    <property type="protein sequence ID" value="MBH8588857.1"/>
    <property type="molecule type" value="Genomic_DNA"/>
</dbReference>
<evidence type="ECO:0000313" key="14">
    <source>
        <dbReference type="EMBL" id="MBH8588857.1"/>
    </source>
</evidence>
<protein>
    <recommendedName>
        <fullName evidence="5 11">2-dehydropantoate 2-reductase</fullName>
        <ecNumber evidence="4 11">1.1.1.169</ecNumber>
    </recommendedName>
    <alternativeName>
        <fullName evidence="9 11">Ketopantoate reductase</fullName>
    </alternativeName>
</protein>
<evidence type="ECO:0000256" key="6">
    <source>
        <dbReference type="ARBA" id="ARBA00022655"/>
    </source>
</evidence>
<feature type="domain" description="Ketopantoate reductase N-terminal" evidence="12">
    <location>
        <begin position="25"/>
        <end position="175"/>
    </location>
</feature>
<dbReference type="InterPro" id="IPR013332">
    <property type="entry name" value="KPR_N"/>
</dbReference>
<evidence type="ECO:0000313" key="15">
    <source>
        <dbReference type="Proteomes" id="UP000641910"/>
    </source>
</evidence>
<evidence type="ECO:0000256" key="10">
    <source>
        <dbReference type="ARBA" id="ARBA00048793"/>
    </source>
</evidence>
<evidence type="ECO:0000259" key="13">
    <source>
        <dbReference type="Pfam" id="PF08546"/>
    </source>
</evidence>
<dbReference type="PANTHER" id="PTHR43765">
    <property type="entry name" value="2-DEHYDROPANTOATE 2-REDUCTASE-RELATED"/>
    <property type="match status" value="1"/>
</dbReference>
<reference evidence="14 15" key="1">
    <citation type="submission" date="2020-12" db="EMBL/GenBank/DDBJ databases">
        <title>WGS of Thermoactinomyces spp.</title>
        <authorList>
            <person name="Cheng K."/>
        </authorList>
    </citation>
    <scope>NUCLEOTIDE SEQUENCE [LARGE SCALE GENOMIC DNA]</scope>
    <source>
        <strain evidence="15">CICC 10650\ACCC 41061</strain>
    </source>
</reference>
<dbReference type="InterPro" id="IPR003710">
    <property type="entry name" value="ApbA"/>
</dbReference>
<dbReference type="Proteomes" id="UP000641910">
    <property type="component" value="Unassembled WGS sequence"/>
</dbReference>
<proteinExistence type="inferred from homology"/>
<evidence type="ECO:0000256" key="5">
    <source>
        <dbReference type="ARBA" id="ARBA00019465"/>
    </source>
</evidence>
<dbReference type="SUPFAM" id="SSF51735">
    <property type="entry name" value="NAD(P)-binding Rossmann-fold domains"/>
    <property type="match status" value="1"/>
</dbReference>
<dbReference type="InterPro" id="IPR013752">
    <property type="entry name" value="KPA_reductase"/>
</dbReference>
<name>A0ABS0QI30_THEVU</name>
<organism evidence="14 15">
    <name type="scientific">Thermoactinomyces vulgaris</name>
    <dbReference type="NCBI Taxonomy" id="2026"/>
    <lineage>
        <taxon>Bacteria</taxon>
        <taxon>Bacillati</taxon>
        <taxon>Bacillota</taxon>
        <taxon>Bacilli</taxon>
        <taxon>Bacillales</taxon>
        <taxon>Thermoactinomycetaceae</taxon>
        <taxon>Thermoactinomyces</taxon>
    </lineage>
</organism>
<keyword evidence="15" id="KW-1185">Reference proteome</keyword>
<dbReference type="InterPro" id="IPR050838">
    <property type="entry name" value="Ketopantoate_reductase"/>
</dbReference>
<keyword evidence="6 11" id="KW-0566">Pantothenate biosynthesis</keyword>
<comment type="catalytic activity">
    <reaction evidence="10 11">
        <text>(R)-pantoate + NADP(+) = 2-dehydropantoate + NADPH + H(+)</text>
        <dbReference type="Rhea" id="RHEA:16233"/>
        <dbReference type="ChEBI" id="CHEBI:11561"/>
        <dbReference type="ChEBI" id="CHEBI:15378"/>
        <dbReference type="ChEBI" id="CHEBI:15980"/>
        <dbReference type="ChEBI" id="CHEBI:57783"/>
        <dbReference type="ChEBI" id="CHEBI:58349"/>
        <dbReference type="EC" id="1.1.1.169"/>
    </reaction>
</comment>
<dbReference type="InterPro" id="IPR013328">
    <property type="entry name" value="6PGD_dom2"/>
</dbReference>
<sequence>MKTFTSHDPNGSLFLAKVRDETVRIAVWGGGALGLLWSARLAPRTGPFLLVTRTAGQARQVNNTGITLTTLSGERKKIRVKARPAGWIREDPPFDVILVMVKQHHLPSVIPLLKNVIHPETQVLFFQNGWGHQKWLEQLSSRCETYLAVTTEGALKNGNHVRHTGKGTSWIGSYPDGDKKTSPALRSLLETAGKDLLQYDEDIRQRLWGKLAVNCVINPMTAWYEIRNGALLHPKYDAEKEGILTEVAEVASLEGISLPFQQMWEQIHEVCRRTSANFSSMLQDVKHHRPTEIDYLNGAIVRLGAKHQRNLPVNQLWTGRIREKEKFMI</sequence>